<accession>A0A3Q9ULF1</accession>
<proteinExistence type="predicted"/>
<gene>
    <name evidence="1" type="ORF">C0Z10_10015</name>
</gene>
<protein>
    <submittedName>
        <fullName evidence="1">Uncharacterized protein</fullName>
    </submittedName>
</protein>
<dbReference type="RefSeq" id="WP_097799276.1">
    <property type="nucleotide sequence ID" value="NZ_CP025570.1"/>
</dbReference>
<dbReference type="KEGG" id="aji:C0Z10_10015"/>
<dbReference type="AlphaFoldDB" id="A0A3Q9ULF1"/>
<organism evidence="1 2">
    <name type="scientific">Acidipropionibacterium jensenii</name>
    <dbReference type="NCBI Taxonomy" id="1749"/>
    <lineage>
        <taxon>Bacteria</taxon>
        <taxon>Bacillati</taxon>
        <taxon>Actinomycetota</taxon>
        <taxon>Actinomycetes</taxon>
        <taxon>Propionibacteriales</taxon>
        <taxon>Propionibacteriaceae</taxon>
        <taxon>Acidipropionibacterium</taxon>
    </lineage>
</organism>
<sequence>MSAQRAAAQCWQAIAAVLTGERPEPPARPDWRADSVADWLVSLGWDRQALGERRRHCQQERLVWPDRLPDDLASGLEFARYSALLAEVRRLLGVDGLPSAIHHGPRIIGPAEERLLREVPPHSVQR</sequence>
<evidence type="ECO:0000313" key="1">
    <source>
        <dbReference type="EMBL" id="AZZ40028.1"/>
    </source>
</evidence>
<dbReference type="EMBL" id="CP025570">
    <property type="protein sequence ID" value="AZZ40028.1"/>
    <property type="molecule type" value="Genomic_DNA"/>
</dbReference>
<dbReference type="Proteomes" id="UP000285875">
    <property type="component" value="Chromosome"/>
</dbReference>
<evidence type="ECO:0000313" key="2">
    <source>
        <dbReference type="Proteomes" id="UP000285875"/>
    </source>
</evidence>
<reference evidence="2" key="1">
    <citation type="submission" date="2017-12" db="EMBL/GenBank/DDBJ databases">
        <title>Whole genome sequencing of Acidipropionibacterium jensenii strains JS279 and JS280.</title>
        <authorList>
            <person name="Deptula P."/>
            <person name="Laine P."/>
            <person name="Smolander O.-P."/>
            <person name="Paulin L."/>
            <person name="Auvinen P."/>
            <person name="Varmanen P."/>
        </authorList>
    </citation>
    <scope>NUCLEOTIDE SEQUENCE [LARGE SCALE GENOMIC DNA]</scope>
    <source>
        <strain evidence="2">JS280</strain>
    </source>
</reference>
<name>A0A3Q9ULF1_9ACTN</name>